<reference evidence="1 2" key="2">
    <citation type="submission" date="2018-06" db="EMBL/GenBank/DDBJ databases">
        <title>Metagenomic assembly of (sub)arctic Cyanobacteria and their associated microbiome from non-axenic cultures.</title>
        <authorList>
            <person name="Baurain D."/>
        </authorList>
    </citation>
    <scope>NUCLEOTIDE SEQUENCE [LARGE SCALE GENOMIC DNA]</scope>
    <source>
        <strain evidence="1">ULC027bin1</strain>
    </source>
</reference>
<dbReference type="EMBL" id="QBMP01000180">
    <property type="protein sequence ID" value="PZO50877.1"/>
    <property type="molecule type" value="Genomic_DNA"/>
</dbReference>
<evidence type="ECO:0000313" key="1">
    <source>
        <dbReference type="EMBL" id="PZO50877.1"/>
    </source>
</evidence>
<evidence type="ECO:0000313" key="2">
    <source>
        <dbReference type="Proteomes" id="UP000249794"/>
    </source>
</evidence>
<organism evidence="1 2">
    <name type="scientific">Phormidesmis priestleyi</name>
    <dbReference type="NCBI Taxonomy" id="268141"/>
    <lineage>
        <taxon>Bacteria</taxon>
        <taxon>Bacillati</taxon>
        <taxon>Cyanobacteriota</taxon>
        <taxon>Cyanophyceae</taxon>
        <taxon>Leptolyngbyales</taxon>
        <taxon>Leptolyngbyaceae</taxon>
        <taxon>Phormidesmis</taxon>
    </lineage>
</organism>
<comment type="caution">
    <text evidence="1">The sequence shown here is derived from an EMBL/GenBank/DDBJ whole genome shotgun (WGS) entry which is preliminary data.</text>
</comment>
<dbReference type="PANTHER" id="PTHR37946">
    <property type="entry name" value="SLL1969 PROTEIN"/>
    <property type="match status" value="1"/>
</dbReference>
<dbReference type="SUPFAM" id="SSF53474">
    <property type="entry name" value="alpha/beta-Hydrolases"/>
    <property type="match status" value="1"/>
</dbReference>
<dbReference type="PANTHER" id="PTHR37946:SF1">
    <property type="entry name" value="SLL1969 PROTEIN"/>
    <property type="match status" value="1"/>
</dbReference>
<dbReference type="InterPro" id="IPR029058">
    <property type="entry name" value="AB_hydrolase_fold"/>
</dbReference>
<dbReference type="Gene3D" id="3.40.50.1820">
    <property type="entry name" value="alpha/beta hydrolase"/>
    <property type="match status" value="1"/>
</dbReference>
<accession>A0A2W4X5L1</accession>
<proteinExistence type="predicted"/>
<sequence>MAQSDNLARNPAHNPARNPVVLVHGIWNTAGIFSTLKAYLEHEGWQVYALSMTPNNGDAPLESLAQQVADFINQHLGAQQPFDLVGFSMGGLISRYYVQRLGGLARVQRLVTVSAPHQGTVLGLFSDRFGIRQMRPNSPFLRSLNQDIHQLKRLHFVSLWTPFDLLILPPWSSQVPIGQVQRLSVSAHNQMIQDPQGLKAISQALLTSASAFPIKSDLS</sequence>
<reference evidence="2" key="1">
    <citation type="submission" date="2018-04" db="EMBL/GenBank/DDBJ databases">
        <authorList>
            <person name="Cornet L."/>
        </authorList>
    </citation>
    <scope>NUCLEOTIDE SEQUENCE [LARGE SCALE GENOMIC DNA]</scope>
</reference>
<dbReference type="AlphaFoldDB" id="A0A2W4X5L1"/>
<dbReference type="Proteomes" id="UP000249794">
    <property type="component" value="Unassembled WGS sequence"/>
</dbReference>
<gene>
    <name evidence="1" type="ORF">DCF15_15410</name>
</gene>
<name>A0A2W4X5L1_9CYAN</name>
<dbReference type="Pfam" id="PF02089">
    <property type="entry name" value="Palm_thioest"/>
    <property type="match status" value="1"/>
</dbReference>
<protein>
    <submittedName>
        <fullName evidence="1">Lipase</fullName>
    </submittedName>
</protein>